<evidence type="ECO:0000256" key="1">
    <source>
        <dbReference type="ARBA" id="ARBA00001400"/>
    </source>
</evidence>
<dbReference type="NCBIfam" id="NF003592">
    <property type="entry name" value="PRK05254.1-5"/>
    <property type="match status" value="1"/>
</dbReference>
<comment type="caution">
    <text evidence="13">The sequence shown here is derived from an EMBL/GenBank/DDBJ whole genome shotgun (WGS) entry which is preliminary data.</text>
</comment>
<dbReference type="NCBIfam" id="NF003591">
    <property type="entry name" value="PRK05254.1-4"/>
    <property type="match status" value="1"/>
</dbReference>
<evidence type="ECO:0000256" key="11">
    <source>
        <dbReference type="RuleBase" id="RU003780"/>
    </source>
</evidence>
<evidence type="ECO:0000313" key="14">
    <source>
        <dbReference type="Proteomes" id="UP000777002"/>
    </source>
</evidence>
<evidence type="ECO:0000256" key="2">
    <source>
        <dbReference type="ARBA" id="ARBA00002631"/>
    </source>
</evidence>
<comment type="catalytic activity">
    <reaction evidence="1 9 11">
        <text>Hydrolyzes single-stranded DNA or mismatched double-stranded DNA and polynucleotides, releasing free uracil.</text>
        <dbReference type="EC" id="3.2.2.27"/>
    </reaction>
</comment>
<dbReference type="GO" id="GO:0004844">
    <property type="term" value="F:uracil DNA N-glycosylase activity"/>
    <property type="evidence" value="ECO:0007669"/>
    <property type="project" value="UniProtKB-EC"/>
</dbReference>
<dbReference type="Proteomes" id="UP000777002">
    <property type="component" value="Unassembled WGS sequence"/>
</dbReference>
<keyword evidence="9" id="KW-0963">Cytoplasm</keyword>
<evidence type="ECO:0000256" key="4">
    <source>
        <dbReference type="ARBA" id="ARBA00012030"/>
    </source>
</evidence>
<keyword evidence="6 9" id="KW-0227">DNA damage</keyword>
<dbReference type="EC" id="3.2.2.27" evidence="4 9"/>
<evidence type="ECO:0000256" key="9">
    <source>
        <dbReference type="HAMAP-Rule" id="MF_00148"/>
    </source>
</evidence>
<keyword evidence="7 9" id="KW-0378">Hydrolase</keyword>
<comment type="subcellular location">
    <subcellularLocation>
        <location evidence="9">Cytoplasm</location>
    </subcellularLocation>
</comment>
<keyword evidence="13" id="KW-0326">Glycosidase</keyword>
<organism evidence="13 14">
    <name type="scientific">Parasutterella secunda</name>
    <dbReference type="NCBI Taxonomy" id="626947"/>
    <lineage>
        <taxon>Bacteria</taxon>
        <taxon>Pseudomonadati</taxon>
        <taxon>Pseudomonadota</taxon>
        <taxon>Betaproteobacteria</taxon>
        <taxon>Burkholderiales</taxon>
        <taxon>Sutterellaceae</taxon>
        <taxon>Parasutterella</taxon>
    </lineage>
</organism>
<dbReference type="SMART" id="SM00987">
    <property type="entry name" value="UreE_C"/>
    <property type="match status" value="1"/>
</dbReference>
<dbReference type="CDD" id="cd10027">
    <property type="entry name" value="UDG-F1-like"/>
    <property type="match status" value="1"/>
</dbReference>
<dbReference type="InterPro" id="IPR005122">
    <property type="entry name" value="Uracil-DNA_glycosylase-like"/>
</dbReference>
<dbReference type="PANTHER" id="PTHR11264:SF0">
    <property type="entry name" value="URACIL-DNA GLYCOSYLASE"/>
    <property type="match status" value="1"/>
</dbReference>
<dbReference type="PROSITE" id="PS00130">
    <property type="entry name" value="U_DNA_GLYCOSYLASE"/>
    <property type="match status" value="1"/>
</dbReference>
<proteinExistence type="inferred from homology"/>
<dbReference type="Pfam" id="PF03167">
    <property type="entry name" value="UDG"/>
    <property type="match status" value="1"/>
</dbReference>
<feature type="active site" description="Proton acceptor" evidence="9 10">
    <location>
        <position position="67"/>
    </location>
</feature>
<comment type="function">
    <text evidence="2 9 11">Excises uracil residues from the DNA which can arise as a result of misincorporation of dUMP residues by DNA polymerase or due to deamination of cytosine.</text>
</comment>
<sequence>MYLDYSSVQKDWEPLLSVFFKSSVGCSLKEFLQTRFSYGAVIYPPRPFLALELTSLAQTRVVIVGQDPYHGPGQAQGLAFHVAPSCKIPPSLKNIHKELARDLSIVPPSSGELSGWAKQGVLLLNAVLTVEDGKPASHAKKGWEVLTDSILSAVAEDPTPKVFMLWGNYAQTKEKLIQSVGNNHLILKANHPSPLSALRPPVPFIGCGHFSKANQWLCEHREQPIDWAQFSLSEPAQQSLNF</sequence>
<dbReference type="SMART" id="SM00986">
    <property type="entry name" value="UDG"/>
    <property type="match status" value="1"/>
</dbReference>
<reference evidence="13 14" key="1">
    <citation type="journal article" date="2021" name="Sci. Rep.">
        <title>The distribution of antibiotic resistance genes in chicken gut microbiota commensals.</title>
        <authorList>
            <person name="Juricova H."/>
            <person name="Matiasovicova J."/>
            <person name="Kubasova T."/>
            <person name="Cejkova D."/>
            <person name="Rychlik I."/>
        </authorList>
    </citation>
    <scope>NUCLEOTIDE SEQUENCE [LARGE SCALE GENOMIC DNA]</scope>
    <source>
        <strain evidence="13 14">An562</strain>
    </source>
</reference>
<dbReference type="InterPro" id="IPR018085">
    <property type="entry name" value="Ura-DNA_Glyclase_AS"/>
</dbReference>
<dbReference type="InterPro" id="IPR002043">
    <property type="entry name" value="UDG_fam1"/>
</dbReference>
<dbReference type="NCBIfam" id="TIGR00628">
    <property type="entry name" value="ung"/>
    <property type="match status" value="1"/>
</dbReference>
<keyword evidence="8 9" id="KW-0234">DNA repair</keyword>
<evidence type="ECO:0000259" key="12">
    <source>
        <dbReference type="SMART" id="SM00986"/>
    </source>
</evidence>
<dbReference type="InterPro" id="IPR036895">
    <property type="entry name" value="Uracil-DNA_glycosylase-like_sf"/>
</dbReference>
<dbReference type="HAMAP" id="MF_00148">
    <property type="entry name" value="UDG"/>
    <property type="match status" value="1"/>
</dbReference>
<evidence type="ECO:0000256" key="7">
    <source>
        <dbReference type="ARBA" id="ARBA00022801"/>
    </source>
</evidence>
<dbReference type="SUPFAM" id="SSF52141">
    <property type="entry name" value="Uracil-DNA glycosylase-like"/>
    <property type="match status" value="1"/>
</dbReference>
<evidence type="ECO:0000256" key="10">
    <source>
        <dbReference type="PROSITE-ProRule" id="PRU10072"/>
    </source>
</evidence>
<evidence type="ECO:0000256" key="3">
    <source>
        <dbReference type="ARBA" id="ARBA00008184"/>
    </source>
</evidence>
<evidence type="ECO:0000256" key="8">
    <source>
        <dbReference type="ARBA" id="ARBA00023204"/>
    </source>
</evidence>
<dbReference type="RefSeq" id="WP_205050068.1">
    <property type="nucleotide sequence ID" value="NZ_JACJKX010000006.1"/>
</dbReference>
<gene>
    <name evidence="9" type="primary">ung</name>
    <name evidence="13" type="ORF">H5985_04210</name>
</gene>
<dbReference type="NCBIfam" id="NF003588">
    <property type="entry name" value="PRK05254.1-1"/>
    <property type="match status" value="1"/>
</dbReference>
<dbReference type="NCBIfam" id="NF003589">
    <property type="entry name" value="PRK05254.1-2"/>
    <property type="match status" value="1"/>
</dbReference>
<evidence type="ECO:0000313" key="13">
    <source>
        <dbReference type="EMBL" id="MBM6928471.1"/>
    </source>
</evidence>
<accession>A0ABS2GTG9</accession>
<dbReference type="PANTHER" id="PTHR11264">
    <property type="entry name" value="URACIL-DNA GLYCOSYLASE"/>
    <property type="match status" value="1"/>
</dbReference>
<dbReference type="Gene3D" id="3.40.470.10">
    <property type="entry name" value="Uracil-DNA glycosylase-like domain"/>
    <property type="match status" value="1"/>
</dbReference>
<feature type="domain" description="Uracil-DNA glycosylase-like" evidence="12">
    <location>
        <begin position="52"/>
        <end position="217"/>
    </location>
</feature>
<comment type="similarity">
    <text evidence="3 9 11">Belongs to the uracil-DNA glycosylase (UDG) superfamily. UNG family.</text>
</comment>
<dbReference type="EMBL" id="JACJKX010000006">
    <property type="protein sequence ID" value="MBM6928471.1"/>
    <property type="molecule type" value="Genomic_DNA"/>
</dbReference>
<protein>
    <recommendedName>
        <fullName evidence="5 9">Uracil-DNA glycosylase</fullName>
        <shortName evidence="9">UDG</shortName>
        <ecNumber evidence="4 9">3.2.2.27</ecNumber>
    </recommendedName>
</protein>
<evidence type="ECO:0000256" key="5">
    <source>
        <dbReference type="ARBA" id="ARBA00018429"/>
    </source>
</evidence>
<evidence type="ECO:0000256" key="6">
    <source>
        <dbReference type="ARBA" id="ARBA00022763"/>
    </source>
</evidence>
<name>A0ABS2GTG9_9BURK</name>
<keyword evidence="14" id="KW-1185">Reference proteome</keyword>